<gene>
    <name evidence="2" type="ORF">FHW37_10711</name>
</gene>
<dbReference type="AlphaFoldDB" id="A0A561QH09"/>
<dbReference type="EMBL" id="VIWP01000007">
    <property type="protein sequence ID" value="TWF49645.1"/>
    <property type="molecule type" value="Genomic_DNA"/>
</dbReference>
<accession>A0A561QH09</accession>
<reference evidence="2 3" key="1">
    <citation type="submission" date="2019-06" db="EMBL/GenBank/DDBJ databases">
        <title>Sorghum-associated microbial communities from plants grown in Nebraska, USA.</title>
        <authorList>
            <person name="Schachtman D."/>
        </authorList>
    </citation>
    <scope>NUCLEOTIDE SEQUENCE [LARGE SCALE GENOMIC DNA]</scope>
    <source>
        <strain evidence="2 3">1225</strain>
    </source>
</reference>
<name>A0A561QH09_9HYPH</name>
<protein>
    <submittedName>
        <fullName evidence="2">GSCFA family protein</fullName>
    </submittedName>
</protein>
<comment type="caution">
    <text evidence="2">The sequence shown here is derived from an EMBL/GenBank/DDBJ whole genome shotgun (WGS) entry which is preliminary data.</text>
</comment>
<dbReference type="OrthoDB" id="369216at2"/>
<dbReference type="InterPro" id="IPR014982">
    <property type="entry name" value="GSCFA"/>
</dbReference>
<sequence length="361" mass="41170">MKKAHPYIGLPDYQFWKKSFGSNFINGLDPVSSTRFTIDIDTKIVSAGSCFAQHLARHIKKRGFNFLQTEKIHPIFSVTSWDDANAATFNYESFSARYGNIYTARQLRQLIDRAYDRFSPISAYWQKKDGIFIDPFRPQVEPDGFISIHELDLDRRHHLVAVRNAIEQADVFVFTLGLTEAWVDKRDGAVFPIAPGVAGGVFEPDIHEFKNFNVRETIDDMSYSIDRIRAVNPKIKILLTVSPVPLNATYEQRHVLQSTVYSKSVLRVAAEEMRNTYDFVDYFPSFEIITSPQCGGQYFANDMRSIEESGVAHVMEVFFSHYAVGETSSSFQQSTATSPADRHAEMERLIEILCDEEAIDN</sequence>
<evidence type="ECO:0000259" key="1">
    <source>
        <dbReference type="Pfam" id="PF08885"/>
    </source>
</evidence>
<dbReference type="Pfam" id="PF08885">
    <property type="entry name" value="GSCFA"/>
    <property type="match status" value="1"/>
</dbReference>
<feature type="domain" description="GSCFA" evidence="1">
    <location>
        <begin position="43"/>
        <end position="318"/>
    </location>
</feature>
<keyword evidence="3" id="KW-1185">Reference proteome</keyword>
<evidence type="ECO:0000313" key="3">
    <source>
        <dbReference type="Proteomes" id="UP000320653"/>
    </source>
</evidence>
<organism evidence="2 3">
    <name type="scientific">Neorhizobium alkalisoli</name>
    <dbReference type="NCBI Taxonomy" id="528178"/>
    <lineage>
        <taxon>Bacteria</taxon>
        <taxon>Pseudomonadati</taxon>
        <taxon>Pseudomonadota</taxon>
        <taxon>Alphaproteobacteria</taxon>
        <taxon>Hyphomicrobiales</taxon>
        <taxon>Rhizobiaceae</taxon>
        <taxon>Rhizobium/Agrobacterium group</taxon>
        <taxon>Neorhizobium</taxon>
    </lineage>
</organism>
<dbReference type="RefSeq" id="WP_145640831.1">
    <property type="nucleotide sequence ID" value="NZ_VIWP01000007.1"/>
</dbReference>
<proteinExistence type="predicted"/>
<evidence type="ECO:0000313" key="2">
    <source>
        <dbReference type="EMBL" id="TWF49645.1"/>
    </source>
</evidence>
<dbReference type="Proteomes" id="UP000320653">
    <property type="component" value="Unassembled WGS sequence"/>
</dbReference>